<dbReference type="Proteomes" id="UP000621455">
    <property type="component" value="Unassembled WGS sequence"/>
</dbReference>
<comment type="caution">
    <text evidence="1">The sequence shown here is derived from an EMBL/GenBank/DDBJ whole genome shotgun (WGS) entry which is preliminary data.</text>
</comment>
<sequence length="265" mass="28532">MQARTAAGTHTILPTSIFTTTDGNTALLDDAKTQLYTQNFGGGGVAVGLLLGPIGVLANAAMVTETTKSDAGKMGNKINIKPRDLFAQATRETAFVLVEPGQGTPGRVNPYLLITKIDDKALTLAAGMLIDQGDAPSVWRGKYLYQLPGKFTVDQLAALDDPQTSQIQASMTSAYAQLIARVKADSPEQRASEETIHLVSSFVTPRFETPMWGSLIKEEGDHVWVHTRRDAGYFERKFAVHDSETVIHRAPVRPETASGGASVPH</sequence>
<gene>
    <name evidence="1" type="ORF">F2P44_10155</name>
</gene>
<proteinExistence type="predicted"/>
<protein>
    <submittedName>
        <fullName evidence="1">Uncharacterized protein</fullName>
    </submittedName>
</protein>
<dbReference type="RefSeq" id="WP_167086596.1">
    <property type="nucleotide sequence ID" value="NZ_WHJG01000008.1"/>
</dbReference>
<reference evidence="1 2" key="1">
    <citation type="submission" date="2019-10" db="EMBL/GenBank/DDBJ databases">
        <title>Taxonomy of Antarctic Massilia spp.: description of Massilia rubra sp. nov., Massilia aquatica sp. nov., Massilia mucilaginosa sp. nov., Massilia frigida sp. nov. isolated from streams, lakes and regoliths.</title>
        <authorList>
            <person name="Holochova P."/>
            <person name="Sedlacek I."/>
            <person name="Kralova S."/>
            <person name="Maslanova I."/>
            <person name="Busse H.-J."/>
            <person name="Stankova E."/>
            <person name="Vrbovska V."/>
            <person name="Kovarovic V."/>
            <person name="Bartak M."/>
            <person name="Svec P."/>
            <person name="Pantucek R."/>
        </authorList>
    </citation>
    <scope>NUCLEOTIDE SEQUENCE [LARGE SCALE GENOMIC DNA]</scope>
    <source>
        <strain evidence="1 2">CCM 8695</strain>
    </source>
</reference>
<keyword evidence="2" id="KW-1185">Reference proteome</keyword>
<dbReference type="EMBL" id="WHJG01000008">
    <property type="protein sequence ID" value="NHZ79637.1"/>
    <property type="molecule type" value="Genomic_DNA"/>
</dbReference>
<organism evidence="1 2">
    <name type="scientific">Massilia frigida</name>
    <dbReference type="NCBI Taxonomy" id="2609281"/>
    <lineage>
        <taxon>Bacteria</taxon>
        <taxon>Pseudomonadati</taxon>
        <taxon>Pseudomonadota</taxon>
        <taxon>Betaproteobacteria</taxon>
        <taxon>Burkholderiales</taxon>
        <taxon>Oxalobacteraceae</taxon>
        <taxon>Telluria group</taxon>
        <taxon>Massilia</taxon>
    </lineage>
</organism>
<evidence type="ECO:0000313" key="1">
    <source>
        <dbReference type="EMBL" id="NHZ79637.1"/>
    </source>
</evidence>
<accession>A0ABX0N2V4</accession>
<evidence type="ECO:0000313" key="2">
    <source>
        <dbReference type="Proteomes" id="UP000621455"/>
    </source>
</evidence>
<name>A0ABX0N2V4_9BURK</name>